<dbReference type="GO" id="GO:0005829">
    <property type="term" value="C:cytosol"/>
    <property type="evidence" value="ECO:0007669"/>
    <property type="project" value="TreeGrafter"/>
</dbReference>
<dbReference type="RefSeq" id="WP_132550300.1">
    <property type="nucleotide sequence ID" value="NZ_SMAA01000011.1"/>
</dbReference>
<comment type="caution">
    <text evidence="6">The sequence shown here is derived from an EMBL/GenBank/DDBJ whole genome shotgun (WGS) entry which is preliminary data.</text>
</comment>
<dbReference type="GO" id="GO:0003700">
    <property type="term" value="F:DNA-binding transcription factor activity"/>
    <property type="evidence" value="ECO:0007669"/>
    <property type="project" value="InterPro"/>
</dbReference>
<dbReference type="GO" id="GO:0003677">
    <property type="term" value="F:DNA binding"/>
    <property type="evidence" value="ECO:0007669"/>
    <property type="project" value="UniProtKB-KW"/>
</dbReference>
<dbReference type="EMBL" id="SMAA01000011">
    <property type="protein sequence ID" value="TCS78218.1"/>
    <property type="molecule type" value="Genomic_DNA"/>
</dbReference>
<proteinExistence type="inferred from homology"/>
<dbReference type="Gene3D" id="1.10.10.10">
    <property type="entry name" value="Winged helix-like DNA-binding domain superfamily/Winged helix DNA-binding domain"/>
    <property type="match status" value="1"/>
</dbReference>
<evidence type="ECO:0000259" key="5">
    <source>
        <dbReference type="PROSITE" id="PS50931"/>
    </source>
</evidence>
<dbReference type="SUPFAM" id="SSF46785">
    <property type="entry name" value="Winged helix' DNA-binding domain"/>
    <property type="match status" value="1"/>
</dbReference>
<keyword evidence="4" id="KW-0804">Transcription</keyword>
<protein>
    <submittedName>
        <fullName evidence="6">DNA-binding transcriptional LysR family regulator</fullName>
    </submittedName>
</protein>
<keyword evidence="3 6" id="KW-0238">DNA-binding</keyword>
<dbReference type="InterPro" id="IPR036388">
    <property type="entry name" value="WH-like_DNA-bd_sf"/>
</dbReference>
<dbReference type="PROSITE" id="PS50931">
    <property type="entry name" value="HTH_LYSR"/>
    <property type="match status" value="1"/>
</dbReference>
<feature type="domain" description="HTH lysR-type" evidence="5">
    <location>
        <begin position="1"/>
        <end position="58"/>
    </location>
</feature>
<dbReference type="AlphaFoldDB" id="A0A4R3K5V0"/>
<dbReference type="CDD" id="cd05466">
    <property type="entry name" value="PBP2_LTTR_substrate"/>
    <property type="match status" value="1"/>
</dbReference>
<dbReference type="PANTHER" id="PTHR30419:SF28">
    <property type="entry name" value="HTH-TYPE TRANSCRIPTIONAL REGULATOR BSDA"/>
    <property type="match status" value="1"/>
</dbReference>
<sequence length="308" mass="35508">MEFRQLKYTLAVAEEQSFSKAAKKLYIAQPYLSLYIKKLEEQLGIKLFDRSCSPLRLTYTGEIFIQRARSIMQSEENLLREMNDFSEEKSGILSLGISPVRGAYLLPILLPILRKTFPKIHLRLYEGQSFELEEWMNKGLTDLTILSLPIEKSAFSYEILLKENFLIVSPVEHPLSQKYSCKKNRNIPFIDLKLLEKESFILLHKGQALRRIADSLFLQAGYKPNIILETKNYETAHALVSIGMGFTFSTKTVYETYNNVNKPVSLFETIPRFTRTLAIVYKKGKYLSKIENDFIDLVKSIFGNASCL</sequence>
<evidence type="ECO:0000256" key="4">
    <source>
        <dbReference type="ARBA" id="ARBA00023163"/>
    </source>
</evidence>
<evidence type="ECO:0000256" key="1">
    <source>
        <dbReference type="ARBA" id="ARBA00009437"/>
    </source>
</evidence>
<dbReference type="PANTHER" id="PTHR30419">
    <property type="entry name" value="HTH-TYPE TRANSCRIPTIONAL REGULATOR YBHD"/>
    <property type="match status" value="1"/>
</dbReference>
<dbReference type="Gene3D" id="3.40.190.290">
    <property type="match status" value="1"/>
</dbReference>
<dbReference type="SUPFAM" id="SSF53850">
    <property type="entry name" value="Periplasmic binding protein-like II"/>
    <property type="match status" value="1"/>
</dbReference>
<dbReference type="InterPro" id="IPR050950">
    <property type="entry name" value="HTH-type_LysR_regulators"/>
</dbReference>
<evidence type="ECO:0000313" key="6">
    <source>
        <dbReference type="EMBL" id="TCS78218.1"/>
    </source>
</evidence>
<organism evidence="6 7">
    <name type="scientific">Pectinatus cerevisiiphilus</name>
    <dbReference type="NCBI Taxonomy" id="86956"/>
    <lineage>
        <taxon>Bacteria</taxon>
        <taxon>Bacillati</taxon>
        <taxon>Bacillota</taxon>
        <taxon>Negativicutes</taxon>
        <taxon>Selenomonadales</taxon>
        <taxon>Selenomonadaceae</taxon>
        <taxon>Pectinatus</taxon>
    </lineage>
</organism>
<accession>A0A4R3K5V0</accession>
<dbReference type="Pfam" id="PF00126">
    <property type="entry name" value="HTH_1"/>
    <property type="match status" value="1"/>
</dbReference>
<evidence type="ECO:0000313" key="7">
    <source>
        <dbReference type="Proteomes" id="UP000295188"/>
    </source>
</evidence>
<keyword evidence="7" id="KW-1185">Reference proteome</keyword>
<evidence type="ECO:0000256" key="2">
    <source>
        <dbReference type="ARBA" id="ARBA00023015"/>
    </source>
</evidence>
<dbReference type="PRINTS" id="PR00039">
    <property type="entry name" value="HTHLYSR"/>
</dbReference>
<comment type="similarity">
    <text evidence="1">Belongs to the LysR transcriptional regulatory family.</text>
</comment>
<evidence type="ECO:0000256" key="3">
    <source>
        <dbReference type="ARBA" id="ARBA00023125"/>
    </source>
</evidence>
<dbReference type="InterPro" id="IPR000847">
    <property type="entry name" value="LysR_HTH_N"/>
</dbReference>
<keyword evidence="2" id="KW-0805">Transcription regulation</keyword>
<dbReference type="FunFam" id="1.10.10.10:FF:000001">
    <property type="entry name" value="LysR family transcriptional regulator"/>
    <property type="match status" value="1"/>
</dbReference>
<name>A0A4R3K5V0_9FIRM</name>
<gene>
    <name evidence="6" type="ORF">EDC37_11184</name>
</gene>
<dbReference type="Pfam" id="PF03466">
    <property type="entry name" value="LysR_substrate"/>
    <property type="match status" value="1"/>
</dbReference>
<dbReference type="InterPro" id="IPR005119">
    <property type="entry name" value="LysR_subst-bd"/>
</dbReference>
<dbReference type="Proteomes" id="UP000295188">
    <property type="component" value="Unassembled WGS sequence"/>
</dbReference>
<dbReference type="InterPro" id="IPR036390">
    <property type="entry name" value="WH_DNA-bd_sf"/>
</dbReference>
<dbReference type="OrthoDB" id="9803735at2"/>
<reference evidence="6 7" key="1">
    <citation type="submission" date="2019-03" db="EMBL/GenBank/DDBJ databases">
        <title>Genomic Encyclopedia of Type Strains, Phase IV (KMG-IV): sequencing the most valuable type-strain genomes for metagenomic binning, comparative biology and taxonomic classification.</title>
        <authorList>
            <person name="Goeker M."/>
        </authorList>
    </citation>
    <scope>NUCLEOTIDE SEQUENCE [LARGE SCALE GENOMIC DNA]</scope>
    <source>
        <strain evidence="6 7">DSM 20467</strain>
    </source>
</reference>